<feature type="compositionally biased region" description="Basic and acidic residues" evidence="1">
    <location>
        <begin position="42"/>
        <end position="51"/>
    </location>
</feature>
<feature type="compositionally biased region" description="Low complexity" evidence="1">
    <location>
        <begin position="60"/>
        <end position="69"/>
    </location>
</feature>
<dbReference type="RefSeq" id="WP_094406479.1">
    <property type="nucleotide sequence ID" value="NZ_NMVO01000017.1"/>
</dbReference>
<accession>A0A255G0P7</accession>
<feature type="region of interest" description="Disordered" evidence="1">
    <location>
        <begin position="1"/>
        <end position="75"/>
    </location>
</feature>
<reference evidence="3 4" key="1">
    <citation type="submission" date="2017-07" db="EMBL/GenBank/DDBJ databases">
        <title>Draft whole genome sequences of clinical Proprionibacteriaceae strains.</title>
        <authorList>
            <person name="Bernier A.-M."/>
            <person name="Bernard K."/>
            <person name="Domingo M.-C."/>
        </authorList>
    </citation>
    <scope>NUCLEOTIDE SEQUENCE [LARGE SCALE GENOMIC DNA]</scope>
    <source>
        <strain evidence="3 4">NML 030167</strain>
    </source>
</reference>
<feature type="transmembrane region" description="Helical" evidence="2">
    <location>
        <begin position="89"/>
        <end position="112"/>
    </location>
</feature>
<evidence type="ECO:0000256" key="1">
    <source>
        <dbReference type="SAM" id="MobiDB-lite"/>
    </source>
</evidence>
<proteinExistence type="predicted"/>
<dbReference type="AlphaFoldDB" id="A0A255G0P7"/>
<gene>
    <name evidence="3" type="ORF">CGZ94_17735</name>
</gene>
<keyword evidence="2" id="KW-0472">Membrane</keyword>
<sequence>MAQQVSSTIARPAPRHSVTPGGRRPSTRRPEGQRPARGPRVQRADRDRGFETRGVSAGCRVQRPVVQPAARRRPVRPAGGEIRLTDRGIAVVLALGALLGLAAMLCIGVTAARVTAEPPAPQAAVALTQAPPAAATGGAPLR</sequence>
<name>A0A255G0P7_9ACTN</name>
<organism evidence="3 4">
    <name type="scientific">Enemella evansiae</name>
    <dbReference type="NCBI Taxonomy" id="2016499"/>
    <lineage>
        <taxon>Bacteria</taxon>
        <taxon>Bacillati</taxon>
        <taxon>Actinomycetota</taxon>
        <taxon>Actinomycetes</taxon>
        <taxon>Propionibacteriales</taxon>
        <taxon>Propionibacteriaceae</taxon>
        <taxon>Enemella</taxon>
    </lineage>
</organism>
<evidence type="ECO:0000313" key="4">
    <source>
        <dbReference type="Proteomes" id="UP000215896"/>
    </source>
</evidence>
<keyword evidence="2" id="KW-1133">Transmembrane helix</keyword>
<comment type="caution">
    <text evidence="3">The sequence shown here is derived from an EMBL/GenBank/DDBJ whole genome shotgun (WGS) entry which is preliminary data.</text>
</comment>
<evidence type="ECO:0000256" key="2">
    <source>
        <dbReference type="SAM" id="Phobius"/>
    </source>
</evidence>
<keyword evidence="4" id="KW-1185">Reference proteome</keyword>
<keyword evidence="2" id="KW-0812">Transmembrane</keyword>
<dbReference type="EMBL" id="NMVO01000017">
    <property type="protein sequence ID" value="OYO09518.1"/>
    <property type="molecule type" value="Genomic_DNA"/>
</dbReference>
<evidence type="ECO:0000313" key="3">
    <source>
        <dbReference type="EMBL" id="OYO09518.1"/>
    </source>
</evidence>
<protein>
    <submittedName>
        <fullName evidence="3">Uncharacterized protein</fullName>
    </submittedName>
</protein>
<dbReference type="Proteomes" id="UP000215896">
    <property type="component" value="Unassembled WGS sequence"/>
</dbReference>